<feature type="domain" description="Response regulatory" evidence="4">
    <location>
        <begin position="19"/>
        <end position="133"/>
    </location>
</feature>
<dbReference type="GO" id="GO:0000160">
    <property type="term" value="P:phosphorelay signal transduction system"/>
    <property type="evidence" value="ECO:0007669"/>
    <property type="project" value="InterPro"/>
</dbReference>
<dbReference type="EMBL" id="SDLP01000007">
    <property type="protein sequence ID" value="TDL05032.1"/>
    <property type="molecule type" value="Genomic_DNA"/>
</dbReference>
<evidence type="ECO:0000259" key="3">
    <source>
        <dbReference type="PROSITE" id="PS50043"/>
    </source>
</evidence>
<comment type="caution">
    <text evidence="2">Lacks conserved residue(s) required for the propagation of feature annotation.</text>
</comment>
<dbReference type="PROSITE" id="PS00622">
    <property type="entry name" value="HTH_LUXR_1"/>
    <property type="match status" value="1"/>
</dbReference>
<dbReference type="Gene3D" id="3.40.50.2300">
    <property type="match status" value="1"/>
</dbReference>
<name>A0A4R5X3I9_9MYCO</name>
<dbReference type="PANTHER" id="PTHR45566:SF1">
    <property type="entry name" value="HTH-TYPE TRANSCRIPTIONAL REGULATOR YHJB-RELATED"/>
    <property type="match status" value="1"/>
</dbReference>
<dbReference type="GO" id="GO:0003677">
    <property type="term" value="F:DNA binding"/>
    <property type="evidence" value="ECO:0007669"/>
    <property type="project" value="UniProtKB-KW"/>
</dbReference>
<evidence type="ECO:0000313" key="5">
    <source>
        <dbReference type="EMBL" id="TDL05032.1"/>
    </source>
</evidence>
<dbReference type="PRINTS" id="PR00038">
    <property type="entry name" value="HTHLUXR"/>
</dbReference>
<evidence type="ECO:0000256" key="1">
    <source>
        <dbReference type="ARBA" id="ARBA00023125"/>
    </source>
</evidence>
<dbReference type="SMART" id="SM00421">
    <property type="entry name" value="HTH_LUXR"/>
    <property type="match status" value="1"/>
</dbReference>
<feature type="domain" description="HTH luxR-type" evidence="3">
    <location>
        <begin position="160"/>
        <end position="225"/>
    </location>
</feature>
<dbReference type="Proteomes" id="UP000294952">
    <property type="component" value="Unassembled WGS sequence"/>
</dbReference>
<organism evidence="5 6">
    <name type="scientific">Mycolicibacterium obuense</name>
    <dbReference type="NCBI Taxonomy" id="1807"/>
    <lineage>
        <taxon>Bacteria</taxon>
        <taxon>Bacillati</taxon>
        <taxon>Actinomycetota</taxon>
        <taxon>Actinomycetes</taxon>
        <taxon>Mycobacteriales</taxon>
        <taxon>Mycobacteriaceae</taxon>
        <taxon>Mycolicibacterium</taxon>
    </lineage>
</organism>
<evidence type="ECO:0000259" key="4">
    <source>
        <dbReference type="PROSITE" id="PS50110"/>
    </source>
</evidence>
<dbReference type="SUPFAM" id="SSF52172">
    <property type="entry name" value="CheY-like"/>
    <property type="match status" value="1"/>
</dbReference>
<proteinExistence type="predicted"/>
<comment type="caution">
    <text evidence="5">The sequence shown here is derived from an EMBL/GenBank/DDBJ whole genome shotgun (WGS) entry which is preliminary data.</text>
</comment>
<dbReference type="CDD" id="cd06170">
    <property type="entry name" value="LuxR_C_like"/>
    <property type="match status" value="1"/>
</dbReference>
<dbReference type="PANTHER" id="PTHR45566">
    <property type="entry name" value="HTH-TYPE TRANSCRIPTIONAL REGULATOR YHJB-RELATED"/>
    <property type="match status" value="1"/>
</dbReference>
<accession>A0A4R5X3I9</accession>
<dbReference type="AlphaFoldDB" id="A0A4R5X3I9"/>
<dbReference type="InterPro" id="IPR051015">
    <property type="entry name" value="EvgA-like"/>
</dbReference>
<protein>
    <submittedName>
        <fullName evidence="5">Response regulator transcription factor</fullName>
    </submittedName>
</protein>
<evidence type="ECO:0000313" key="6">
    <source>
        <dbReference type="Proteomes" id="UP000294952"/>
    </source>
</evidence>
<dbReference type="InterPro" id="IPR011006">
    <property type="entry name" value="CheY-like_superfamily"/>
</dbReference>
<dbReference type="InterPro" id="IPR016032">
    <property type="entry name" value="Sig_transdc_resp-reg_C-effctor"/>
</dbReference>
<keyword evidence="1" id="KW-0238">DNA-binding</keyword>
<sequence length="230" mass="24509">MDMTAPVSNGDSHAGVLGKVLIVDDCALYREALASALMSNGIGRVTTAWDLPSLMLALESAALQVILFNMATGMGQRFLRAVSHVNPGVPLIAVATPEDDVEVISACAKAGVAAYHMRIDSLADLLVLIRVVALGKTWCPPQISATLLRRVSAVADTRRSPTRDSGLTTREIQGLHMLELGRSNQQIALDLSIAVHTVKNHVHNLLTKLGVNTRAEAAAAFHKLRADHGD</sequence>
<reference evidence="5 6" key="1">
    <citation type="submission" date="2019-01" db="EMBL/GenBank/DDBJ databases">
        <title>High-quality-draft genome sequences of five non-tuberculosis mycobacteriaceae isolated from a nosocomial environment.</title>
        <authorList>
            <person name="Tiago I."/>
            <person name="Alarico S."/>
            <person name="Pereira S.G."/>
            <person name="Coelho C."/>
            <person name="Maranha A."/>
            <person name="Empadinhas N."/>
        </authorList>
    </citation>
    <scope>NUCLEOTIDE SEQUENCE [LARGE SCALE GENOMIC DNA]</scope>
    <source>
        <strain evidence="5 6">22DIII</strain>
    </source>
</reference>
<dbReference type="Pfam" id="PF00196">
    <property type="entry name" value="GerE"/>
    <property type="match status" value="1"/>
</dbReference>
<dbReference type="SUPFAM" id="SSF46894">
    <property type="entry name" value="C-terminal effector domain of the bipartite response regulators"/>
    <property type="match status" value="1"/>
</dbReference>
<gene>
    <name evidence="5" type="ORF">EUA04_20990</name>
</gene>
<dbReference type="PROSITE" id="PS50043">
    <property type="entry name" value="HTH_LUXR_2"/>
    <property type="match status" value="1"/>
</dbReference>
<dbReference type="InterPro" id="IPR000792">
    <property type="entry name" value="Tscrpt_reg_LuxR_C"/>
</dbReference>
<dbReference type="GO" id="GO:0006355">
    <property type="term" value="P:regulation of DNA-templated transcription"/>
    <property type="evidence" value="ECO:0007669"/>
    <property type="project" value="InterPro"/>
</dbReference>
<evidence type="ECO:0000256" key="2">
    <source>
        <dbReference type="PROSITE-ProRule" id="PRU00169"/>
    </source>
</evidence>
<dbReference type="PROSITE" id="PS50110">
    <property type="entry name" value="RESPONSE_REGULATORY"/>
    <property type="match status" value="1"/>
</dbReference>
<dbReference type="InterPro" id="IPR001789">
    <property type="entry name" value="Sig_transdc_resp-reg_receiver"/>
</dbReference>